<proteinExistence type="predicted"/>
<dbReference type="SUPFAM" id="SSF46689">
    <property type="entry name" value="Homeodomain-like"/>
    <property type="match status" value="1"/>
</dbReference>
<evidence type="ECO:0000256" key="1">
    <source>
        <dbReference type="ARBA" id="ARBA00023125"/>
    </source>
</evidence>
<accession>A0A399RJX2</accession>
<dbReference type="GO" id="GO:0003700">
    <property type="term" value="F:DNA-binding transcription factor activity"/>
    <property type="evidence" value="ECO:0007669"/>
    <property type="project" value="TreeGrafter"/>
</dbReference>
<dbReference type="InterPro" id="IPR041586">
    <property type="entry name" value="PsrA_TetR_C"/>
</dbReference>
<name>A0A399RJX2_9PROT</name>
<sequence length="215" mass="23662">MADFGEQVSRKAAILDAAEALFAEHGYDAVTLRAIAARAGVDVALANYHFGRKHELFEKTFQRRADLLNAWRLDALRACQAAASPSQPGVRDIIDAYLRPLLTGPHLSDPGWRNYYGMVAYVNSSTVWGGQLMTRFFDPAIREFIKALRAALPDASDDAIYWGYHCLSGALTLAFAQTGRLDHLSGGKVCSTDLEGGYRQMVDFITAGFERIAVK</sequence>
<dbReference type="PANTHER" id="PTHR30055:SF235">
    <property type="entry name" value="TRANSCRIPTIONAL REGULATORY PROTEIN"/>
    <property type="match status" value="1"/>
</dbReference>
<dbReference type="OrthoDB" id="2356263at2"/>
<feature type="DNA-binding region" description="H-T-H motif" evidence="2">
    <location>
        <begin position="31"/>
        <end position="50"/>
    </location>
</feature>
<evidence type="ECO:0000313" key="5">
    <source>
        <dbReference type="Proteomes" id="UP000266385"/>
    </source>
</evidence>
<dbReference type="Gene3D" id="1.10.357.10">
    <property type="entry name" value="Tetracycline Repressor, domain 2"/>
    <property type="match status" value="1"/>
</dbReference>
<dbReference type="InterPro" id="IPR050109">
    <property type="entry name" value="HTH-type_TetR-like_transc_reg"/>
</dbReference>
<dbReference type="EMBL" id="QWFX01000006">
    <property type="protein sequence ID" value="RIJ30039.1"/>
    <property type="molecule type" value="Genomic_DNA"/>
</dbReference>
<protein>
    <submittedName>
        <fullName evidence="4">TetR/AcrR family transcriptional regulator</fullName>
    </submittedName>
</protein>
<dbReference type="PRINTS" id="PR00455">
    <property type="entry name" value="HTHTETR"/>
</dbReference>
<dbReference type="Proteomes" id="UP000266385">
    <property type="component" value="Unassembled WGS sequence"/>
</dbReference>
<feature type="domain" description="HTH tetR-type" evidence="3">
    <location>
        <begin position="8"/>
        <end position="68"/>
    </location>
</feature>
<comment type="caution">
    <text evidence="4">The sequence shown here is derived from an EMBL/GenBank/DDBJ whole genome shotgun (WGS) entry which is preliminary data.</text>
</comment>
<dbReference type="Pfam" id="PF17939">
    <property type="entry name" value="TetR_C_30"/>
    <property type="match status" value="1"/>
</dbReference>
<organism evidence="4 5">
    <name type="scientific">Henriciella mobilis</name>
    <dbReference type="NCBI Taxonomy" id="2305467"/>
    <lineage>
        <taxon>Bacteria</taxon>
        <taxon>Pseudomonadati</taxon>
        <taxon>Pseudomonadota</taxon>
        <taxon>Alphaproteobacteria</taxon>
        <taxon>Hyphomonadales</taxon>
        <taxon>Hyphomonadaceae</taxon>
        <taxon>Henriciella</taxon>
    </lineage>
</organism>
<dbReference type="InterPro" id="IPR001647">
    <property type="entry name" value="HTH_TetR"/>
</dbReference>
<dbReference type="PANTHER" id="PTHR30055">
    <property type="entry name" value="HTH-TYPE TRANSCRIPTIONAL REGULATOR RUTR"/>
    <property type="match status" value="1"/>
</dbReference>
<gene>
    <name evidence="4" type="ORF">D1223_05125</name>
</gene>
<dbReference type="AlphaFoldDB" id="A0A399RJX2"/>
<evidence type="ECO:0000313" key="4">
    <source>
        <dbReference type="EMBL" id="RIJ30039.1"/>
    </source>
</evidence>
<evidence type="ECO:0000259" key="3">
    <source>
        <dbReference type="PROSITE" id="PS50977"/>
    </source>
</evidence>
<dbReference type="InterPro" id="IPR036271">
    <property type="entry name" value="Tet_transcr_reg_TetR-rel_C_sf"/>
</dbReference>
<keyword evidence="1 2" id="KW-0238">DNA-binding</keyword>
<dbReference type="RefSeq" id="WP_119375358.1">
    <property type="nucleotide sequence ID" value="NZ_QWFX01000006.1"/>
</dbReference>
<dbReference type="InterPro" id="IPR009057">
    <property type="entry name" value="Homeodomain-like_sf"/>
</dbReference>
<dbReference type="PROSITE" id="PS50977">
    <property type="entry name" value="HTH_TETR_2"/>
    <property type="match status" value="1"/>
</dbReference>
<keyword evidence="5" id="KW-1185">Reference proteome</keyword>
<dbReference type="GO" id="GO:0000976">
    <property type="term" value="F:transcription cis-regulatory region binding"/>
    <property type="evidence" value="ECO:0007669"/>
    <property type="project" value="TreeGrafter"/>
</dbReference>
<dbReference type="SUPFAM" id="SSF48498">
    <property type="entry name" value="Tetracyclin repressor-like, C-terminal domain"/>
    <property type="match status" value="1"/>
</dbReference>
<reference evidence="4 5" key="1">
    <citation type="submission" date="2018-08" db="EMBL/GenBank/DDBJ databases">
        <title>Henriciella mobilis sp. nov., isolated from seawater.</title>
        <authorList>
            <person name="Cheng H."/>
            <person name="Wu Y.-H."/>
            <person name="Xu X.-W."/>
            <person name="Guo L.-L."/>
        </authorList>
    </citation>
    <scope>NUCLEOTIDE SEQUENCE [LARGE SCALE GENOMIC DNA]</scope>
    <source>
        <strain evidence="4 5">JN25</strain>
    </source>
</reference>
<evidence type="ECO:0000256" key="2">
    <source>
        <dbReference type="PROSITE-ProRule" id="PRU00335"/>
    </source>
</evidence>
<dbReference type="Pfam" id="PF00440">
    <property type="entry name" value="TetR_N"/>
    <property type="match status" value="1"/>
</dbReference>